<comment type="caution">
    <text evidence="2">The sequence shown here is derived from an EMBL/GenBank/DDBJ whole genome shotgun (WGS) entry which is preliminary data.</text>
</comment>
<sequence length="43" mass="5046">MARKNVPIVVPCYAVYIWFLVFRLPIVFAQRQPAKRRGVAKRS</sequence>
<evidence type="ECO:0000313" key="2">
    <source>
        <dbReference type="EMBL" id="EEP68562.1"/>
    </source>
</evidence>
<keyword evidence="1" id="KW-0812">Transmembrane</keyword>
<accession>C4GHX3</accession>
<protein>
    <submittedName>
        <fullName evidence="2">Uncharacterized protein</fullName>
    </submittedName>
</protein>
<feature type="transmembrane region" description="Helical" evidence="1">
    <location>
        <begin position="6"/>
        <end position="28"/>
    </location>
</feature>
<keyword evidence="3" id="KW-1185">Reference proteome</keyword>
<dbReference type="EMBL" id="ACJW02000002">
    <property type="protein sequence ID" value="EEP68562.1"/>
    <property type="molecule type" value="Genomic_DNA"/>
</dbReference>
<dbReference type="HOGENOM" id="CLU_3234782_0_0_4"/>
<dbReference type="Proteomes" id="UP000003009">
    <property type="component" value="Unassembled WGS sequence"/>
</dbReference>
<evidence type="ECO:0000313" key="3">
    <source>
        <dbReference type="Proteomes" id="UP000003009"/>
    </source>
</evidence>
<keyword evidence="1" id="KW-0472">Membrane</keyword>
<gene>
    <name evidence="2" type="ORF">GCWU000324_00462</name>
</gene>
<keyword evidence="1" id="KW-1133">Transmembrane helix</keyword>
<organism evidence="2 3">
    <name type="scientific">Kingella oralis ATCC 51147</name>
    <dbReference type="NCBI Taxonomy" id="629741"/>
    <lineage>
        <taxon>Bacteria</taxon>
        <taxon>Pseudomonadati</taxon>
        <taxon>Pseudomonadota</taxon>
        <taxon>Betaproteobacteria</taxon>
        <taxon>Neisseriales</taxon>
        <taxon>Neisseriaceae</taxon>
        <taxon>Kingella</taxon>
    </lineage>
</organism>
<evidence type="ECO:0000256" key="1">
    <source>
        <dbReference type="SAM" id="Phobius"/>
    </source>
</evidence>
<name>C4GHX3_9NEIS</name>
<proteinExistence type="predicted"/>
<dbReference type="AlphaFoldDB" id="C4GHX3"/>
<reference evidence="2" key="1">
    <citation type="submission" date="2009-04" db="EMBL/GenBank/DDBJ databases">
        <authorList>
            <person name="Weinstock G."/>
            <person name="Sodergren E."/>
            <person name="Clifton S."/>
            <person name="Fulton L."/>
            <person name="Fulton B."/>
            <person name="Courtney L."/>
            <person name="Fronick C."/>
            <person name="Harrison M."/>
            <person name="Strong C."/>
            <person name="Farmer C."/>
            <person name="Delahaunty K."/>
            <person name="Markovic C."/>
            <person name="Hall O."/>
            <person name="Minx P."/>
            <person name="Tomlinson C."/>
            <person name="Mitreva M."/>
            <person name="Nelson J."/>
            <person name="Hou S."/>
            <person name="Wollam A."/>
            <person name="Pepin K.H."/>
            <person name="Johnson M."/>
            <person name="Bhonagiri V."/>
            <person name="Nash W.E."/>
            <person name="Warren W."/>
            <person name="Chinwalla A."/>
            <person name="Mardis E.R."/>
            <person name="Wilson R.K."/>
        </authorList>
    </citation>
    <scope>NUCLEOTIDE SEQUENCE [LARGE SCALE GENOMIC DNA]</scope>
    <source>
        <strain evidence="2">ATCC 51147</strain>
    </source>
</reference>